<protein>
    <submittedName>
        <fullName evidence="1">Uncharacterized protein</fullName>
    </submittedName>
</protein>
<organism evidence="1 2">
    <name type="scientific">Puccinia graminis f. sp. tritici</name>
    <dbReference type="NCBI Taxonomy" id="56615"/>
    <lineage>
        <taxon>Eukaryota</taxon>
        <taxon>Fungi</taxon>
        <taxon>Dikarya</taxon>
        <taxon>Basidiomycota</taxon>
        <taxon>Pucciniomycotina</taxon>
        <taxon>Pucciniomycetes</taxon>
        <taxon>Pucciniales</taxon>
        <taxon>Pucciniaceae</taxon>
        <taxon>Puccinia</taxon>
    </lineage>
</organism>
<evidence type="ECO:0000313" key="2">
    <source>
        <dbReference type="Proteomes" id="UP000324748"/>
    </source>
</evidence>
<dbReference type="Proteomes" id="UP000324748">
    <property type="component" value="Unassembled WGS sequence"/>
</dbReference>
<accession>A0A5B0LXS6</accession>
<dbReference type="EMBL" id="VSWC01000183">
    <property type="protein sequence ID" value="KAA1069245.1"/>
    <property type="molecule type" value="Genomic_DNA"/>
</dbReference>
<evidence type="ECO:0000313" key="1">
    <source>
        <dbReference type="EMBL" id="KAA1069245.1"/>
    </source>
</evidence>
<gene>
    <name evidence="1" type="ORF">PGT21_018162</name>
</gene>
<name>A0A5B0LXS6_PUCGR</name>
<comment type="caution">
    <text evidence="1">The sequence shown here is derived from an EMBL/GenBank/DDBJ whole genome shotgun (WGS) entry which is preliminary data.</text>
</comment>
<sequence length="197" mass="21860">MVEVKQQLPEGLYQGSTASGKVENLTLTQSFFLIESSVLTCHTSLGLRSVKEGNQWVLCKMCKSQEGYSQAIGQRCIKLYVSVIKMVVTSIKNKQVKIQGAAATTQLGVLDLTNKLVKELANQSEVITDKIAQRTNHTSHDIKQASEQIEQDVNWMKDCYRVHSCEFLITAWRASQSVSFVNDSSMLGVLNQLSPSS</sequence>
<proteinExistence type="predicted"/>
<reference evidence="1 2" key="1">
    <citation type="submission" date="2019-05" db="EMBL/GenBank/DDBJ databases">
        <title>Emergence of the Ug99 lineage of the wheat stem rust pathogen through somatic hybridization.</title>
        <authorList>
            <person name="Li F."/>
            <person name="Upadhyaya N.M."/>
            <person name="Sperschneider J."/>
            <person name="Matny O."/>
            <person name="Nguyen-Phuc H."/>
            <person name="Mago R."/>
            <person name="Raley C."/>
            <person name="Miller M.E."/>
            <person name="Silverstein K.A.T."/>
            <person name="Henningsen E."/>
            <person name="Hirsch C.D."/>
            <person name="Visser B."/>
            <person name="Pretorius Z.A."/>
            <person name="Steffenson B.J."/>
            <person name="Schwessinger B."/>
            <person name="Dodds P.N."/>
            <person name="Figueroa M."/>
        </authorList>
    </citation>
    <scope>NUCLEOTIDE SEQUENCE [LARGE SCALE GENOMIC DNA]</scope>
    <source>
        <strain evidence="1">21-0</strain>
    </source>
</reference>
<dbReference type="AlphaFoldDB" id="A0A5B0LXS6"/>
<keyword evidence="2" id="KW-1185">Reference proteome</keyword>